<comment type="caution">
    <text evidence="2">The sequence shown here is derived from an EMBL/GenBank/DDBJ whole genome shotgun (WGS) entry which is preliminary data.</text>
</comment>
<protein>
    <submittedName>
        <fullName evidence="2">Uncharacterized protein</fullName>
    </submittedName>
</protein>
<name>A0A4R2MGW7_RUBGE</name>
<organism evidence="2 3">
    <name type="scientific">Rubrivivax gelatinosus</name>
    <name type="common">Rhodocyclus gelatinosus</name>
    <name type="synonym">Rhodopseudomonas gelatinosa</name>
    <dbReference type="NCBI Taxonomy" id="28068"/>
    <lineage>
        <taxon>Bacteria</taxon>
        <taxon>Pseudomonadati</taxon>
        <taxon>Pseudomonadota</taxon>
        <taxon>Betaproteobacteria</taxon>
        <taxon>Burkholderiales</taxon>
        <taxon>Sphaerotilaceae</taxon>
        <taxon>Rubrivivax</taxon>
    </lineage>
</organism>
<proteinExistence type="predicted"/>
<sequence length="47" mass="5046">MASVQRVQRHYVTAWGIGFRLGLLYGVAGGGAVMAAVFQVALLWPAR</sequence>
<dbReference type="EMBL" id="SLXD01000001">
    <property type="protein sequence ID" value="TCP05721.1"/>
    <property type="molecule type" value="Genomic_DNA"/>
</dbReference>
<accession>A0A4R2MGW7</accession>
<keyword evidence="1" id="KW-0812">Transmembrane</keyword>
<reference evidence="2 3" key="1">
    <citation type="submission" date="2019-03" db="EMBL/GenBank/DDBJ databases">
        <title>Genomic Encyclopedia of Type Strains, Phase IV (KMG-IV): sequencing the most valuable type-strain genomes for metagenomic binning, comparative biology and taxonomic classification.</title>
        <authorList>
            <person name="Goeker M."/>
        </authorList>
    </citation>
    <scope>NUCLEOTIDE SEQUENCE [LARGE SCALE GENOMIC DNA]</scope>
    <source>
        <strain evidence="2 3">DSM 1709</strain>
    </source>
</reference>
<dbReference type="Proteomes" id="UP000295106">
    <property type="component" value="Unassembled WGS sequence"/>
</dbReference>
<evidence type="ECO:0000256" key="1">
    <source>
        <dbReference type="SAM" id="Phobius"/>
    </source>
</evidence>
<dbReference type="AlphaFoldDB" id="A0A4R2MGW7"/>
<dbReference type="RefSeq" id="WP_165908376.1">
    <property type="nucleotide sequence ID" value="NZ_NRRI01000002.1"/>
</dbReference>
<evidence type="ECO:0000313" key="2">
    <source>
        <dbReference type="EMBL" id="TCP05721.1"/>
    </source>
</evidence>
<feature type="transmembrane region" description="Helical" evidence="1">
    <location>
        <begin position="21"/>
        <end position="44"/>
    </location>
</feature>
<keyword evidence="1" id="KW-1133">Transmembrane helix</keyword>
<gene>
    <name evidence="2" type="ORF">EV684_101595</name>
</gene>
<evidence type="ECO:0000313" key="3">
    <source>
        <dbReference type="Proteomes" id="UP000295106"/>
    </source>
</evidence>
<keyword evidence="1" id="KW-0472">Membrane</keyword>